<evidence type="ECO:0008006" key="4">
    <source>
        <dbReference type="Google" id="ProtNLM"/>
    </source>
</evidence>
<keyword evidence="3" id="KW-1185">Reference proteome</keyword>
<dbReference type="EMBL" id="BMJA01000002">
    <property type="protein sequence ID" value="GGA35646.1"/>
    <property type="molecule type" value="Genomic_DNA"/>
</dbReference>
<gene>
    <name evidence="2" type="ORF">GCM10010981_25920</name>
</gene>
<evidence type="ECO:0000256" key="1">
    <source>
        <dbReference type="SAM" id="Phobius"/>
    </source>
</evidence>
<dbReference type="RefSeq" id="WP_188794721.1">
    <property type="nucleotide sequence ID" value="NZ_BMJA01000002.1"/>
</dbReference>
<dbReference type="InterPro" id="IPR012902">
    <property type="entry name" value="N_methyl_site"/>
</dbReference>
<keyword evidence="1" id="KW-0812">Transmembrane</keyword>
<reference evidence="3" key="1">
    <citation type="journal article" date="2019" name="Int. J. Syst. Evol. Microbiol.">
        <title>The Global Catalogue of Microorganisms (GCM) 10K type strain sequencing project: providing services to taxonomists for standard genome sequencing and annotation.</title>
        <authorList>
            <consortium name="The Broad Institute Genomics Platform"/>
            <consortium name="The Broad Institute Genome Sequencing Center for Infectious Disease"/>
            <person name="Wu L."/>
            <person name="Ma J."/>
        </authorList>
    </citation>
    <scope>NUCLEOTIDE SEQUENCE [LARGE SCALE GENOMIC DNA]</scope>
    <source>
        <strain evidence="3">CGMCC 1.15439</strain>
    </source>
</reference>
<evidence type="ECO:0000313" key="2">
    <source>
        <dbReference type="EMBL" id="GGA35646.1"/>
    </source>
</evidence>
<name>A0ABQ1G1M5_9GAMM</name>
<dbReference type="InterPro" id="IPR013362">
    <property type="entry name" value="Pilus_4_PilV"/>
</dbReference>
<protein>
    <recommendedName>
        <fullName evidence="4">Type IV pilus modification protein PilV</fullName>
    </recommendedName>
</protein>
<dbReference type="Proteomes" id="UP000620046">
    <property type="component" value="Unassembled WGS sequence"/>
</dbReference>
<keyword evidence="1" id="KW-0472">Membrane</keyword>
<evidence type="ECO:0000313" key="3">
    <source>
        <dbReference type="Proteomes" id="UP000620046"/>
    </source>
</evidence>
<organism evidence="2 3">
    <name type="scientific">Dyella nitratireducens</name>
    <dbReference type="NCBI Taxonomy" id="1849580"/>
    <lineage>
        <taxon>Bacteria</taxon>
        <taxon>Pseudomonadati</taxon>
        <taxon>Pseudomonadota</taxon>
        <taxon>Gammaproteobacteria</taxon>
        <taxon>Lysobacterales</taxon>
        <taxon>Rhodanobacteraceae</taxon>
        <taxon>Dyella</taxon>
    </lineage>
</organism>
<keyword evidence="1" id="KW-1133">Transmembrane helix</keyword>
<sequence length="182" mass="18653">MIHLDRHRARGFSLLEVLVALVVLSIGLIGIAAMQASALSSTHGSQLESLVAIQARSLADAMSANPDYWANNSPTFTITPSSSSPTTPVISSNAPSAPSGGCLNTTCTATTLAGYDVQQWANQLLGQVPGASATITCKSSAPVGCSINITWSEKSAAALNSGTKNATTATSIPMSYTLVNQI</sequence>
<proteinExistence type="predicted"/>
<dbReference type="NCBIfam" id="TIGR02523">
    <property type="entry name" value="type_IV_pilV"/>
    <property type="match status" value="1"/>
</dbReference>
<dbReference type="Pfam" id="PF07963">
    <property type="entry name" value="N_methyl"/>
    <property type="match status" value="1"/>
</dbReference>
<feature type="transmembrane region" description="Helical" evidence="1">
    <location>
        <begin position="12"/>
        <end position="34"/>
    </location>
</feature>
<comment type="caution">
    <text evidence="2">The sequence shown here is derived from an EMBL/GenBank/DDBJ whole genome shotgun (WGS) entry which is preliminary data.</text>
</comment>
<dbReference type="NCBIfam" id="TIGR02532">
    <property type="entry name" value="IV_pilin_GFxxxE"/>
    <property type="match status" value="1"/>
</dbReference>
<accession>A0ABQ1G1M5</accession>